<accession>A0A158IMD6</accession>
<organism evidence="3 4">
    <name type="scientific">Caballeronia cordobensis</name>
    <name type="common">Burkholderia cordobensis</name>
    <dbReference type="NCBI Taxonomy" id="1353886"/>
    <lineage>
        <taxon>Bacteria</taxon>
        <taxon>Pseudomonadati</taxon>
        <taxon>Pseudomonadota</taxon>
        <taxon>Betaproteobacteria</taxon>
        <taxon>Burkholderiales</taxon>
        <taxon>Burkholderiaceae</taxon>
        <taxon>Caballeronia</taxon>
    </lineage>
</organism>
<dbReference type="SUPFAM" id="SSF52402">
    <property type="entry name" value="Adenine nucleotide alpha hydrolases-like"/>
    <property type="match status" value="2"/>
</dbReference>
<dbReference type="Proteomes" id="UP000054740">
    <property type="component" value="Unassembled WGS sequence"/>
</dbReference>
<sequence length="287" mass="31473">MTRGTNFEGNGIMNWKTILVHLDNSRRCETRTRLALDIARRFDGHVVGLYLVCQDLARHLFELEEPLVRLAREETLRISCDNARAAFEHAAQLAGVIGEWRAPTGAVHDAATLHGRHADVIVLGQDDADDPEAFIARHFVENIVFASGRPVLLVPRAGDIGTLGENVAIAWDDSREAARAVADALPVLRRARFVEVMTVERNRNEQAPAGIEIAAYLERQGVRASFSSTPRLRGENTGMTLLERANSVHADVLVAGAYAHSRGLEQVLGGVTRTLLETSTLPVLLSH</sequence>
<dbReference type="PRINTS" id="PR01438">
    <property type="entry name" value="UNVRSLSTRESS"/>
</dbReference>
<dbReference type="Pfam" id="PF00582">
    <property type="entry name" value="Usp"/>
    <property type="match status" value="1"/>
</dbReference>
<gene>
    <name evidence="3" type="ORF">AWB70_05091</name>
</gene>
<keyword evidence="4" id="KW-1185">Reference proteome</keyword>
<dbReference type="PANTHER" id="PTHR46268">
    <property type="entry name" value="STRESS RESPONSE PROTEIN NHAX"/>
    <property type="match status" value="1"/>
</dbReference>
<dbReference type="InterPro" id="IPR006016">
    <property type="entry name" value="UspA"/>
</dbReference>
<dbReference type="AlphaFoldDB" id="A0A158IMD6"/>
<evidence type="ECO:0000313" key="3">
    <source>
        <dbReference type="EMBL" id="SAL57695.1"/>
    </source>
</evidence>
<protein>
    <submittedName>
        <fullName evidence="3">Universal stress protein family protein</fullName>
    </submittedName>
</protein>
<evidence type="ECO:0000313" key="4">
    <source>
        <dbReference type="Proteomes" id="UP000054740"/>
    </source>
</evidence>
<dbReference type="EMBL" id="FCNY02000014">
    <property type="protein sequence ID" value="SAL57695.1"/>
    <property type="molecule type" value="Genomic_DNA"/>
</dbReference>
<evidence type="ECO:0000256" key="1">
    <source>
        <dbReference type="ARBA" id="ARBA00008791"/>
    </source>
</evidence>
<feature type="domain" description="UspA" evidence="2">
    <location>
        <begin position="15"/>
        <end position="155"/>
    </location>
</feature>
<name>A0A158IMD6_CABCO</name>
<dbReference type="PANTHER" id="PTHR46268:SF15">
    <property type="entry name" value="UNIVERSAL STRESS PROTEIN HP_0031"/>
    <property type="match status" value="1"/>
</dbReference>
<dbReference type="CDD" id="cd00293">
    <property type="entry name" value="USP-like"/>
    <property type="match status" value="1"/>
</dbReference>
<comment type="similarity">
    <text evidence="1">Belongs to the universal stress protein A family.</text>
</comment>
<dbReference type="Gene3D" id="3.40.50.12370">
    <property type="match status" value="1"/>
</dbReference>
<evidence type="ECO:0000259" key="2">
    <source>
        <dbReference type="Pfam" id="PF00582"/>
    </source>
</evidence>
<proteinExistence type="inferred from homology"/>
<dbReference type="InterPro" id="IPR006015">
    <property type="entry name" value="Universal_stress_UspA"/>
</dbReference>
<reference evidence="4" key="1">
    <citation type="submission" date="2016-01" db="EMBL/GenBank/DDBJ databases">
        <authorList>
            <person name="Peeters C."/>
        </authorList>
    </citation>
    <scope>NUCLEOTIDE SEQUENCE [LARGE SCALE GENOMIC DNA]</scope>
</reference>